<evidence type="ECO:0000313" key="2">
    <source>
        <dbReference type="Proteomes" id="UP001162164"/>
    </source>
</evidence>
<name>A0ABQ9JYD7_9CUCU</name>
<reference evidence="1" key="1">
    <citation type="journal article" date="2023" name="Insect Mol. Biol.">
        <title>Genome sequencing provides insights into the evolution of gene families encoding plant cell wall-degrading enzymes in longhorned beetles.</title>
        <authorList>
            <person name="Shin N.R."/>
            <person name="Okamura Y."/>
            <person name="Kirsch R."/>
            <person name="Pauchet Y."/>
        </authorList>
    </citation>
    <scope>NUCLEOTIDE SEQUENCE</scope>
    <source>
        <strain evidence="1">MMC_N1</strain>
    </source>
</reference>
<dbReference type="Proteomes" id="UP001162164">
    <property type="component" value="Unassembled WGS sequence"/>
</dbReference>
<accession>A0ABQ9JYD7</accession>
<evidence type="ECO:0000313" key="1">
    <source>
        <dbReference type="EMBL" id="KAJ8983098.1"/>
    </source>
</evidence>
<organism evidence="1 2">
    <name type="scientific">Molorchus minor</name>
    <dbReference type="NCBI Taxonomy" id="1323400"/>
    <lineage>
        <taxon>Eukaryota</taxon>
        <taxon>Metazoa</taxon>
        <taxon>Ecdysozoa</taxon>
        <taxon>Arthropoda</taxon>
        <taxon>Hexapoda</taxon>
        <taxon>Insecta</taxon>
        <taxon>Pterygota</taxon>
        <taxon>Neoptera</taxon>
        <taxon>Endopterygota</taxon>
        <taxon>Coleoptera</taxon>
        <taxon>Polyphaga</taxon>
        <taxon>Cucujiformia</taxon>
        <taxon>Chrysomeloidea</taxon>
        <taxon>Cerambycidae</taxon>
        <taxon>Lamiinae</taxon>
        <taxon>Monochamini</taxon>
        <taxon>Molorchus</taxon>
    </lineage>
</organism>
<proteinExistence type="predicted"/>
<keyword evidence="2" id="KW-1185">Reference proteome</keyword>
<gene>
    <name evidence="1" type="ORF">NQ317_007142</name>
</gene>
<dbReference type="EMBL" id="JAPWTJ010000095">
    <property type="protein sequence ID" value="KAJ8983098.1"/>
    <property type="molecule type" value="Genomic_DNA"/>
</dbReference>
<protein>
    <submittedName>
        <fullName evidence="1">Uncharacterized protein</fullName>
    </submittedName>
</protein>
<sequence>MRTRTNVGTPTDATLEQGVPIPVRSQGLSSRTGQYSTTFGVASKGNGNISIQVLQMPCGCSILSSVRLSG</sequence>
<comment type="caution">
    <text evidence="1">The sequence shown here is derived from an EMBL/GenBank/DDBJ whole genome shotgun (WGS) entry which is preliminary data.</text>
</comment>